<comment type="caution">
    <text evidence="2">The sequence shown here is derived from an EMBL/GenBank/DDBJ whole genome shotgun (WGS) entry which is preliminary data.</text>
</comment>
<evidence type="ECO:0000313" key="3">
    <source>
        <dbReference type="Proteomes" id="UP001239795"/>
    </source>
</evidence>
<accession>A0AAI9UBA1</accession>
<keyword evidence="3" id="KW-1185">Reference proteome</keyword>
<reference evidence="2 3" key="1">
    <citation type="submission" date="2016-10" db="EMBL/GenBank/DDBJ databases">
        <title>The genome sequence of Colletotrichum fioriniae PJ7.</title>
        <authorList>
            <person name="Baroncelli R."/>
        </authorList>
    </citation>
    <scope>NUCLEOTIDE SEQUENCE [LARGE SCALE GENOMIC DNA]</scope>
    <source>
        <strain evidence="2">Col 31</strain>
    </source>
</reference>
<evidence type="ECO:0000313" key="2">
    <source>
        <dbReference type="EMBL" id="KAK1455180.1"/>
    </source>
</evidence>
<dbReference type="AlphaFoldDB" id="A0AAI9UBA1"/>
<feature type="region of interest" description="Disordered" evidence="1">
    <location>
        <begin position="75"/>
        <end position="176"/>
    </location>
</feature>
<feature type="compositionally biased region" description="Low complexity" evidence="1">
    <location>
        <begin position="127"/>
        <end position="144"/>
    </location>
</feature>
<protein>
    <submittedName>
        <fullName evidence="2">IBR domain-containing protein</fullName>
    </submittedName>
</protein>
<proteinExistence type="predicted"/>
<feature type="compositionally biased region" description="Low complexity" evidence="1">
    <location>
        <begin position="100"/>
        <end position="111"/>
    </location>
</feature>
<name>A0AAI9UBA1_9PEZI</name>
<sequence>MDLFQRLDEDITNIIIEHGFLNLDTLRFVTEREVERAAVRALEMATPDQQLAIAMRQSVMGIEGDDAIVHEDENEANDNDANNNAGNVVMEGTGAQKPQTLKTTMTSTTTTERNASSASRHENPSTASPVAAECAPAASGAVSARDYAQEAGRRGAVSPYNQKTSSRPPARDGRGW</sequence>
<dbReference type="Proteomes" id="UP001239795">
    <property type="component" value="Unassembled WGS sequence"/>
</dbReference>
<gene>
    <name evidence="2" type="ORF">CMEL01_03940</name>
</gene>
<organism evidence="2 3">
    <name type="scientific">Colletotrichum melonis</name>
    <dbReference type="NCBI Taxonomy" id="1209925"/>
    <lineage>
        <taxon>Eukaryota</taxon>
        <taxon>Fungi</taxon>
        <taxon>Dikarya</taxon>
        <taxon>Ascomycota</taxon>
        <taxon>Pezizomycotina</taxon>
        <taxon>Sordariomycetes</taxon>
        <taxon>Hypocreomycetidae</taxon>
        <taxon>Glomerellales</taxon>
        <taxon>Glomerellaceae</taxon>
        <taxon>Colletotrichum</taxon>
        <taxon>Colletotrichum acutatum species complex</taxon>
    </lineage>
</organism>
<dbReference type="EMBL" id="MLGG01000024">
    <property type="protein sequence ID" value="KAK1455180.1"/>
    <property type="molecule type" value="Genomic_DNA"/>
</dbReference>
<evidence type="ECO:0000256" key="1">
    <source>
        <dbReference type="SAM" id="MobiDB-lite"/>
    </source>
</evidence>